<keyword evidence="1" id="KW-1015">Disulfide bond</keyword>
<reference evidence="4" key="1">
    <citation type="submission" date="2021-10" db="EMBL/GenBank/DDBJ databases">
        <title>Tropical sea cucumber genome reveals ecological adaptation and Cuvierian tubules defense mechanism.</title>
        <authorList>
            <person name="Chen T."/>
        </authorList>
    </citation>
    <scope>NUCLEOTIDE SEQUENCE</scope>
    <source>
        <strain evidence="4">Nanhai2018</strain>
        <tissue evidence="4">Muscle</tissue>
    </source>
</reference>
<dbReference type="PROSITE" id="PS50041">
    <property type="entry name" value="C_TYPE_LECTIN_2"/>
    <property type="match status" value="1"/>
</dbReference>
<dbReference type="PROSITE" id="PS00615">
    <property type="entry name" value="C_TYPE_LECTIN_1"/>
    <property type="match status" value="1"/>
</dbReference>
<comment type="caution">
    <text evidence="4">The sequence shown here is derived from an EMBL/GenBank/DDBJ whole genome shotgun (WGS) entry which is preliminary data.</text>
</comment>
<gene>
    <name evidence="4" type="ORF">HOLleu_25230</name>
</gene>
<dbReference type="Pfam" id="PF00059">
    <property type="entry name" value="Lectin_C"/>
    <property type="match status" value="1"/>
</dbReference>
<feature type="signal peptide" evidence="2">
    <location>
        <begin position="1"/>
        <end position="21"/>
    </location>
</feature>
<dbReference type="InterPro" id="IPR001304">
    <property type="entry name" value="C-type_lectin-like"/>
</dbReference>
<evidence type="ECO:0000256" key="1">
    <source>
        <dbReference type="ARBA" id="ARBA00023157"/>
    </source>
</evidence>
<name>A0A9Q1BSQ5_HOLLE</name>
<evidence type="ECO:0000313" key="5">
    <source>
        <dbReference type="Proteomes" id="UP001152320"/>
    </source>
</evidence>
<dbReference type="InterPro" id="IPR016187">
    <property type="entry name" value="CTDL_fold"/>
</dbReference>
<dbReference type="PANTHER" id="PTHR22803">
    <property type="entry name" value="MANNOSE, PHOSPHOLIPASE, LECTIN RECEPTOR RELATED"/>
    <property type="match status" value="1"/>
</dbReference>
<dbReference type="Gene3D" id="3.10.100.10">
    <property type="entry name" value="Mannose-Binding Protein A, subunit A"/>
    <property type="match status" value="1"/>
</dbReference>
<dbReference type="OrthoDB" id="418245at2759"/>
<protein>
    <submittedName>
        <fullName evidence="4">Brevican core protein</fullName>
    </submittedName>
</protein>
<dbReference type="InterPro" id="IPR016186">
    <property type="entry name" value="C-type_lectin-like/link_sf"/>
</dbReference>
<dbReference type="SUPFAM" id="SSF56436">
    <property type="entry name" value="C-type lectin-like"/>
    <property type="match status" value="1"/>
</dbReference>
<feature type="chain" id="PRO_5040481917" evidence="2">
    <location>
        <begin position="22"/>
        <end position="177"/>
    </location>
</feature>
<keyword evidence="5" id="KW-1185">Reference proteome</keyword>
<dbReference type="InterPro" id="IPR018378">
    <property type="entry name" value="C-type_lectin_CS"/>
</dbReference>
<keyword evidence="2" id="KW-0732">Signal</keyword>
<dbReference type="InterPro" id="IPR050111">
    <property type="entry name" value="C-type_lectin/snaclec_domain"/>
</dbReference>
<feature type="domain" description="C-type lectin" evidence="3">
    <location>
        <begin position="33"/>
        <end position="173"/>
    </location>
</feature>
<accession>A0A9Q1BSQ5</accession>
<dbReference type="AlphaFoldDB" id="A0A9Q1BSQ5"/>
<dbReference type="EMBL" id="JAIZAY010000012">
    <property type="protein sequence ID" value="KAJ8031881.1"/>
    <property type="molecule type" value="Genomic_DNA"/>
</dbReference>
<sequence length="177" mass="20761">MMKIELSLLIVTLLSNHFSSGLEVVCPPRWTQWRGGCYRFINQPRKSWDDARAACNTYELSQRICPVQTAHLVSIDSQEENNFLFNWWKELREPVLRTTSQSFWTGLNDKDSEGNFKSVRGKPARYFNWMGGQPDNDGPNGEQNCVQVWKNSWNDEGKWDDMFCHAKLAFMCEFRCY</sequence>
<evidence type="ECO:0000259" key="3">
    <source>
        <dbReference type="PROSITE" id="PS50041"/>
    </source>
</evidence>
<proteinExistence type="predicted"/>
<dbReference type="SMART" id="SM00034">
    <property type="entry name" value="CLECT"/>
    <property type="match status" value="1"/>
</dbReference>
<evidence type="ECO:0000313" key="4">
    <source>
        <dbReference type="EMBL" id="KAJ8031881.1"/>
    </source>
</evidence>
<evidence type="ECO:0000256" key="2">
    <source>
        <dbReference type="SAM" id="SignalP"/>
    </source>
</evidence>
<dbReference type="Proteomes" id="UP001152320">
    <property type="component" value="Chromosome 12"/>
</dbReference>
<organism evidence="4 5">
    <name type="scientific">Holothuria leucospilota</name>
    <name type="common">Black long sea cucumber</name>
    <name type="synonym">Mertensiothuria leucospilota</name>
    <dbReference type="NCBI Taxonomy" id="206669"/>
    <lineage>
        <taxon>Eukaryota</taxon>
        <taxon>Metazoa</taxon>
        <taxon>Echinodermata</taxon>
        <taxon>Eleutherozoa</taxon>
        <taxon>Echinozoa</taxon>
        <taxon>Holothuroidea</taxon>
        <taxon>Aspidochirotacea</taxon>
        <taxon>Aspidochirotida</taxon>
        <taxon>Holothuriidae</taxon>
        <taxon>Holothuria</taxon>
    </lineage>
</organism>